<dbReference type="SUPFAM" id="SSF88659">
    <property type="entry name" value="Sigma3 and sigma4 domains of RNA polymerase sigma factors"/>
    <property type="match status" value="1"/>
</dbReference>
<dbReference type="InterPro" id="IPR036388">
    <property type="entry name" value="WH-like_DNA-bd_sf"/>
</dbReference>
<keyword evidence="3" id="KW-1185">Reference proteome</keyword>
<evidence type="ECO:0000259" key="1">
    <source>
        <dbReference type="Pfam" id="PF04545"/>
    </source>
</evidence>
<proteinExistence type="predicted"/>
<dbReference type="Proteomes" id="UP001500740">
    <property type="component" value="Unassembled WGS sequence"/>
</dbReference>
<name>A0ABP3JRH6_9BACI</name>
<accession>A0ABP3JRH6</accession>
<dbReference type="InterPro" id="IPR013324">
    <property type="entry name" value="RNA_pol_sigma_r3/r4-like"/>
</dbReference>
<feature type="domain" description="RNA polymerase sigma-70 region 4" evidence="1">
    <location>
        <begin position="229"/>
        <end position="267"/>
    </location>
</feature>
<sequence>MLPQSKFHYLFNPYTLYCLLEFNVSKKMIDQLVEYDFVVNDFLTESNKVSQLQTSKKAMTGKVMNAIALLSIEAYEQSVYKLGAAGLSLSNIRLLVDHDITYHQLDSMTYDVFFERIGRKNKKVIFERIIEAFRSCEELFQADITAKTYHFYLHQYCEQLPPRHYVTKDTLSKELSVQLNIPETKIDVESIELFLHKKMMENYLTFTSDLGFKRNVKTIKQLLADDFKDKEILIRRMKGESLQQIGDSLNLSRERIRQREAKLLSKLPELEELTFYKDVFEVYDWDEELFSAVYGEIPEVYQLLNVKLDRGERSVLDSLDELSLTAKLQELVLAHLNCYINYEKKVVPYNNKLAFFEHLMFHFGQKTVSNEEFNEVANEYITEHRLDPSLYYTERSAMGLIDRSRKIIRTKSNSFRFYDVDKVDPEMMNHLKELLDLDPGVYHMAKIFNENEALMVELNIDSGHELHNLYKRYIEIDGVTFTKMPEFCVQTSKKEFLKSLFYELAPISIEDFLDYVENNYGLRQDSLHSLLYSNDNDYLPYLHNHFIKVSYEEVSEAEYSLVESLLKNDLYTVQELIKLGSEHILDFKEKFVNNQALMKLNYSLKGMFVLNRKYSSIDQYFTRLILKNDMFRNTRSHHFKTNHFLSALYDLEKKLEVVKVAPDMYLTSRKIEGAGITKDELVVYREAAYHYSEAPFFTYYSLKQEGFEQELEDYGFDEVFYERIIWTHPKLRALNTKNCTIFSKTGKEFTLKEFLEWLVSKDSEPLDLDVLKTRLKREFGIDLNKDKLIRTIQNTAFYYSREMNKVYQDKERFYETIYSGER</sequence>
<evidence type="ECO:0000313" key="3">
    <source>
        <dbReference type="Proteomes" id="UP001500740"/>
    </source>
</evidence>
<gene>
    <name evidence="2" type="ORF">GCM10008935_14170</name>
</gene>
<evidence type="ECO:0000313" key="2">
    <source>
        <dbReference type="EMBL" id="GAA0460029.1"/>
    </source>
</evidence>
<organism evidence="2 3">
    <name type="scientific">Alkalibacillus silvisoli</name>
    <dbReference type="NCBI Taxonomy" id="392823"/>
    <lineage>
        <taxon>Bacteria</taxon>
        <taxon>Bacillati</taxon>
        <taxon>Bacillota</taxon>
        <taxon>Bacilli</taxon>
        <taxon>Bacillales</taxon>
        <taxon>Bacillaceae</taxon>
        <taxon>Alkalibacillus</taxon>
    </lineage>
</organism>
<dbReference type="Pfam" id="PF04545">
    <property type="entry name" value="Sigma70_r4"/>
    <property type="match status" value="1"/>
</dbReference>
<protein>
    <recommendedName>
        <fullName evidence="1">RNA polymerase sigma-70 region 4 domain-containing protein</fullName>
    </recommendedName>
</protein>
<comment type="caution">
    <text evidence="2">The sequence shown here is derived from an EMBL/GenBank/DDBJ whole genome shotgun (WGS) entry which is preliminary data.</text>
</comment>
<dbReference type="Gene3D" id="1.10.10.10">
    <property type="entry name" value="Winged helix-like DNA-binding domain superfamily/Winged helix DNA-binding domain"/>
    <property type="match status" value="1"/>
</dbReference>
<dbReference type="InterPro" id="IPR007630">
    <property type="entry name" value="RNA_pol_sigma70_r4"/>
</dbReference>
<reference evidence="3" key="1">
    <citation type="journal article" date="2019" name="Int. J. Syst. Evol. Microbiol.">
        <title>The Global Catalogue of Microorganisms (GCM) 10K type strain sequencing project: providing services to taxonomists for standard genome sequencing and annotation.</title>
        <authorList>
            <consortium name="The Broad Institute Genomics Platform"/>
            <consortium name="The Broad Institute Genome Sequencing Center for Infectious Disease"/>
            <person name="Wu L."/>
            <person name="Ma J."/>
        </authorList>
    </citation>
    <scope>NUCLEOTIDE SEQUENCE [LARGE SCALE GENOMIC DNA]</scope>
    <source>
        <strain evidence="3">JCM 14193</strain>
    </source>
</reference>
<dbReference type="EMBL" id="BAAACZ010000010">
    <property type="protein sequence ID" value="GAA0460029.1"/>
    <property type="molecule type" value="Genomic_DNA"/>
</dbReference>
<dbReference type="RefSeq" id="WP_343782724.1">
    <property type="nucleotide sequence ID" value="NZ_BAAACZ010000010.1"/>
</dbReference>